<dbReference type="SUPFAM" id="SSF54909">
    <property type="entry name" value="Dimeric alpha+beta barrel"/>
    <property type="match status" value="1"/>
</dbReference>
<evidence type="ECO:0000256" key="8">
    <source>
        <dbReference type="PIRNR" id="PIRNR001486"/>
    </source>
</evidence>
<dbReference type="OrthoDB" id="2889526at2"/>
<evidence type="ECO:0000256" key="1">
    <source>
        <dbReference type="ARBA" id="ARBA00001739"/>
    </source>
</evidence>
<dbReference type="InterPro" id="IPR011008">
    <property type="entry name" value="Dimeric_a/b-barrel"/>
</dbReference>
<dbReference type="EC" id="5.3.3.4" evidence="5 8"/>
<evidence type="ECO:0000313" key="10">
    <source>
        <dbReference type="EMBL" id="AKK11663.1"/>
    </source>
</evidence>
<accession>A0A0G3HIE3</accession>
<reference evidence="11" key="2">
    <citation type="submission" date="2015-05" db="EMBL/GenBank/DDBJ databases">
        <title>Complete genome sequence of Corynebacterium uterequi DSM 45634, isolated from the uterus of a maiden mare.</title>
        <authorList>
            <person name="Ruckert C."/>
            <person name="Albersmeier A."/>
            <person name="Winkler A."/>
            <person name="Tauch A."/>
        </authorList>
    </citation>
    <scope>NUCLEOTIDE SEQUENCE [LARGE SCALE GENOMIC DNA]</scope>
    <source>
        <strain evidence="11">DSM 45634</strain>
    </source>
</reference>
<feature type="domain" description="Muconolactone isomerase" evidence="9">
    <location>
        <begin position="1"/>
        <end position="89"/>
    </location>
</feature>
<protein>
    <recommendedName>
        <fullName evidence="5 8">Muconolactone Delta-isomerase</fullName>
        <shortName evidence="8">MIase</shortName>
        <ecNumber evidence="5 8">5.3.3.4</ecNumber>
    </recommendedName>
</protein>
<dbReference type="AlphaFoldDB" id="A0A0G3HIE3"/>
<evidence type="ECO:0000256" key="5">
    <source>
        <dbReference type="ARBA" id="ARBA00012070"/>
    </source>
</evidence>
<proteinExistence type="inferred from homology"/>
<evidence type="ECO:0000313" key="11">
    <source>
        <dbReference type="Proteomes" id="UP000035548"/>
    </source>
</evidence>
<evidence type="ECO:0000256" key="6">
    <source>
        <dbReference type="ARBA" id="ARBA00022797"/>
    </source>
</evidence>
<dbReference type="InterPro" id="IPR003464">
    <property type="entry name" value="Muconolactone_d_Isoase"/>
</dbReference>
<evidence type="ECO:0000259" key="9">
    <source>
        <dbReference type="Pfam" id="PF02426"/>
    </source>
</evidence>
<keyword evidence="7 8" id="KW-0413">Isomerase</keyword>
<evidence type="ECO:0000256" key="3">
    <source>
        <dbReference type="ARBA" id="ARBA00010882"/>
    </source>
</evidence>
<dbReference type="UniPathway" id="UPA00157">
    <property type="reaction ID" value="UER00260"/>
</dbReference>
<organism evidence="10 11">
    <name type="scientific">Corynebacterium uterequi</name>
    <dbReference type="NCBI Taxonomy" id="1072256"/>
    <lineage>
        <taxon>Bacteria</taxon>
        <taxon>Bacillati</taxon>
        <taxon>Actinomycetota</taxon>
        <taxon>Actinomycetes</taxon>
        <taxon>Mycobacteriales</taxon>
        <taxon>Corynebacteriaceae</taxon>
        <taxon>Corynebacterium</taxon>
    </lineage>
</organism>
<dbReference type="Pfam" id="PF02426">
    <property type="entry name" value="MIase"/>
    <property type="match status" value="1"/>
</dbReference>
<comment type="catalytic activity">
    <reaction evidence="1 8">
        <text>(S)-muconolactone = (4,5-dihydro-5-oxofuran-2-yl)-acetate</text>
        <dbReference type="Rhea" id="RHEA:12348"/>
        <dbReference type="ChEBI" id="CHEBI:58425"/>
        <dbReference type="ChEBI" id="CHEBI:58736"/>
        <dbReference type="EC" id="5.3.3.4"/>
    </reaction>
</comment>
<dbReference type="Proteomes" id="UP000035548">
    <property type="component" value="Chromosome"/>
</dbReference>
<sequence>MLFLIRTDVALPADMDPEIRADFLQRERDYVTNLQHTGVIKALWQVVGERSQYSIYDTDDLDRLHSILEGSPMFAFLAHTLTPLAQHPDALAYYLNE</sequence>
<comment type="subunit">
    <text evidence="4">Homodecamer.</text>
</comment>
<gene>
    <name evidence="10" type="ORF">CUTER_08390</name>
</gene>
<dbReference type="STRING" id="1072256.CUTER_08390"/>
<dbReference type="PIRSF" id="PIRSF001486">
    <property type="entry name" value="CatC"/>
    <property type="match status" value="1"/>
</dbReference>
<keyword evidence="11" id="KW-1185">Reference proteome</keyword>
<dbReference type="EMBL" id="CP011546">
    <property type="protein sequence ID" value="AKK11663.1"/>
    <property type="molecule type" value="Genomic_DNA"/>
</dbReference>
<comment type="pathway">
    <text evidence="2 8">Aromatic compound metabolism; beta-ketoadipate pathway; 5-oxo-4,5-dihydro-2-furylacetate from catechol: step 3/3.</text>
</comment>
<evidence type="ECO:0000256" key="2">
    <source>
        <dbReference type="ARBA" id="ARBA00005193"/>
    </source>
</evidence>
<dbReference type="InterPro" id="IPR026029">
    <property type="entry name" value="MLI_dom"/>
</dbReference>
<dbReference type="KEGG" id="cut:CUTER_08390"/>
<name>A0A0G3HIE3_9CORY</name>
<evidence type="ECO:0000256" key="7">
    <source>
        <dbReference type="ARBA" id="ARBA00023235"/>
    </source>
</evidence>
<dbReference type="RefSeq" id="WP_047260029.1">
    <property type="nucleotide sequence ID" value="NZ_CP011546.1"/>
</dbReference>
<dbReference type="PATRIC" id="fig|1072256.5.peg.1657"/>
<keyword evidence="6 8" id="KW-0058">Aromatic hydrocarbons catabolism</keyword>
<comment type="similarity">
    <text evidence="3 8">Belongs to the muconolactone Delta-isomerase family.</text>
</comment>
<evidence type="ECO:0000256" key="4">
    <source>
        <dbReference type="ARBA" id="ARBA00011365"/>
    </source>
</evidence>
<reference evidence="10 11" key="1">
    <citation type="journal article" date="2015" name="Genome Announc.">
        <title>Virulence Factor Genes Detected in the Complete Genome Sequence of Corynebacterium uterequi DSM 45634, Isolated from the Uterus of a Maiden Mare.</title>
        <authorList>
            <person name="Ruckert C."/>
            <person name="Kriete M."/>
            <person name="Jaenicke S."/>
            <person name="Winkler A."/>
            <person name="Tauch A."/>
        </authorList>
    </citation>
    <scope>NUCLEOTIDE SEQUENCE [LARGE SCALE GENOMIC DNA]</scope>
    <source>
        <strain evidence="10 11">DSM 45634</strain>
    </source>
</reference>
<dbReference type="Gene3D" id="3.30.70.1060">
    <property type="entry name" value="Dimeric alpha+beta barrel"/>
    <property type="match status" value="1"/>
</dbReference>
<dbReference type="GO" id="GO:0016159">
    <property type="term" value="F:muconolactone delta-isomerase activity"/>
    <property type="evidence" value="ECO:0007669"/>
    <property type="project" value="UniProtKB-EC"/>
</dbReference>
<dbReference type="GO" id="GO:0042952">
    <property type="term" value="P:beta-ketoadipate pathway"/>
    <property type="evidence" value="ECO:0007669"/>
    <property type="project" value="UniProtKB-UniPathway"/>
</dbReference>